<evidence type="ECO:0000313" key="2">
    <source>
        <dbReference type="EMBL" id="KRM01328.1"/>
    </source>
</evidence>
<feature type="transmembrane region" description="Helical" evidence="1">
    <location>
        <begin position="98"/>
        <end position="117"/>
    </location>
</feature>
<dbReference type="AlphaFoldDB" id="A0A0R1V7B9"/>
<name>A0A0R1V7B9_9LACO</name>
<reference evidence="2 3" key="1">
    <citation type="journal article" date="2015" name="Genome Announc.">
        <title>Expanding the biotechnology potential of lactobacilli through comparative genomics of 213 strains and associated genera.</title>
        <authorList>
            <person name="Sun Z."/>
            <person name="Harris H.M."/>
            <person name="McCann A."/>
            <person name="Guo C."/>
            <person name="Argimon S."/>
            <person name="Zhang W."/>
            <person name="Yang X."/>
            <person name="Jeffery I.B."/>
            <person name="Cooney J.C."/>
            <person name="Kagawa T.F."/>
            <person name="Liu W."/>
            <person name="Song Y."/>
            <person name="Salvetti E."/>
            <person name="Wrobel A."/>
            <person name="Rasinkangas P."/>
            <person name="Parkhill J."/>
            <person name="Rea M.C."/>
            <person name="O'Sullivan O."/>
            <person name="Ritari J."/>
            <person name="Douillard F.P."/>
            <person name="Paul Ross R."/>
            <person name="Yang R."/>
            <person name="Briner A.E."/>
            <person name="Felis G.E."/>
            <person name="de Vos W.M."/>
            <person name="Barrangou R."/>
            <person name="Klaenhammer T.R."/>
            <person name="Caufield P.W."/>
            <person name="Cui Y."/>
            <person name="Zhang H."/>
            <person name="O'Toole P.W."/>
        </authorList>
    </citation>
    <scope>NUCLEOTIDE SEQUENCE [LARGE SCALE GENOMIC DNA]</scope>
    <source>
        <strain evidence="2 3">DSM 16045</strain>
    </source>
</reference>
<keyword evidence="1" id="KW-0812">Transmembrane</keyword>
<organism evidence="2 3">
    <name type="scientific">Limosilactobacillus gastricus DSM 16045</name>
    <dbReference type="NCBI Taxonomy" id="1423749"/>
    <lineage>
        <taxon>Bacteria</taxon>
        <taxon>Bacillati</taxon>
        <taxon>Bacillota</taxon>
        <taxon>Bacilli</taxon>
        <taxon>Lactobacillales</taxon>
        <taxon>Lactobacillaceae</taxon>
        <taxon>Limosilactobacillus</taxon>
    </lineage>
</organism>
<dbReference type="RefSeq" id="WP_056937708.1">
    <property type="nucleotide sequence ID" value="NZ_AZFN01000019.1"/>
</dbReference>
<feature type="transmembrane region" description="Helical" evidence="1">
    <location>
        <begin position="148"/>
        <end position="167"/>
    </location>
</feature>
<evidence type="ECO:0000256" key="1">
    <source>
        <dbReference type="SAM" id="Phobius"/>
    </source>
</evidence>
<proteinExistence type="predicted"/>
<dbReference type="EMBL" id="AZFN01000019">
    <property type="protein sequence ID" value="KRM01328.1"/>
    <property type="molecule type" value="Genomic_DNA"/>
</dbReference>
<feature type="transmembrane region" description="Helical" evidence="1">
    <location>
        <begin position="28"/>
        <end position="45"/>
    </location>
</feature>
<evidence type="ECO:0008006" key="4">
    <source>
        <dbReference type="Google" id="ProtNLM"/>
    </source>
</evidence>
<evidence type="ECO:0000313" key="3">
    <source>
        <dbReference type="Proteomes" id="UP000051739"/>
    </source>
</evidence>
<gene>
    <name evidence="2" type="ORF">FC60_GL000685</name>
</gene>
<dbReference type="PATRIC" id="fig|1423749.3.peg.691"/>
<protein>
    <recommendedName>
        <fullName evidence="4">Hydrophobic protein</fullName>
    </recommendedName>
</protein>
<keyword evidence="1" id="KW-0472">Membrane</keyword>
<comment type="caution">
    <text evidence="2">The sequence shown here is derived from an EMBL/GenBank/DDBJ whole genome shotgun (WGS) entry which is preliminary data.</text>
</comment>
<sequence length="183" mass="21376">MIVLYLVGFLIVLRFARKSNEYEKVTRFEYFTLPVLSLVMIFLAWHEVSQHWLIFIGVLIVSAMIGKYQTTSAQIKYSGQLNRRGLPEISLKKGRNYLIGWCLIVIIGFIGDSILNAELSWSNFMQAFFVEALRELVMVFRFTHPTEWFIWTLSAGSSITYTITLLYKGINRRRQLLARIHNE</sequence>
<keyword evidence="3" id="KW-1185">Reference proteome</keyword>
<keyword evidence="1" id="KW-1133">Transmembrane helix</keyword>
<dbReference type="Proteomes" id="UP000051739">
    <property type="component" value="Unassembled WGS sequence"/>
</dbReference>
<accession>A0A0R1V7B9</accession>
<feature type="transmembrane region" description="Helical" evidence="1">
    <location>
        <begin position="52"/>
        <end position="69"/>
    </location>
</feature>